<accession>A0A1X7TSY8</accession>
<protein>
    <submittedName>
        <fullName evidence="1">Uncharacterized protein</fullName>
    </submittedName>
</protein>
<proteinExistence type="predicted"/>
<dbReference type="InParanoid" id="A0A1X7TSY8"/>
<dbReference type="AlphaFoldDB" id="A0A1X7TSY8"/>
<organism evidence="1">
    <name type="scientific">Amphimedon queenslandica</name>
    <name type="common">Sponge</name>
    <dbReference type="NCBI Taxonomy" id="400682"/>
    <lineage>
        <taxon>Eukaryota</taxon>
        <taxon>Metazoa</taxon>
        <taxon>Porifera</taxon>
        <taxon>Demospongiae</taxon>
        <taxon>Heteroscleromorpha</taxon>
        <taxon>Haplosclerida</taxon>
        <taxon>Niphatidae</taxon>
        <taxon>Amphimedon</taxon>
    </lineage>
</organism>
<evidence type="ECO:0000313" key="1">
    <source>
        <dbReference type="EnsemblMetazoa" id="Aqu2.1.18094_001"/>
    </source>
</evidence>
<name>A0A1X7TSY8_AMPQE</name>
<dbReference type="EnsemblMetazoa" id="Aqu2.1.18094_001">
    <property type="protein sequence ID" value="Aqu2.1.18094_001"/>
    <property type="gene ID" value="Aqu2.1.18094"/>
</dbReference>
<sequence>YSSLFLSPLIKGEELVININNNNEYLASISDPFNDSHPVDINNS</sequence>
<reference evidence="1" key="1">
    <citation type="submission" date="2017-05" db="UniProtKB">
        <authorList>
            <consortium name="EnsemblMetazoa"/>
        </authorList>
    </citation>
    <scope>IDENTIFICATION</scope>
</reference>